<feature type="signal peptide" evidence="1">
    <location>
        <begin position="1"/>
        <end position="21"/>
    </location>
</feature>
<dbReference type="Gene3D" id="3.40.710.10">
    <property type="entry name" value="DD-peptidase/beta-lactamase superfamily"/>
    <property type="match status" value="1"/>
</dbReference>
<sequence length="464" mass="51254">MKNKRFFLAVALASLPLSARADVVDDYLQAAMARQDIPGLAIAVTREGRLLRAQGYGFANLEHKVPVHADTLFKSGAIGMQLTAAAVMLLVEDGKIRLDDSIRTYLPEVPESWQPVTIRHLLNHISGIPATPNGDFRTDYSDEQLLAIITKQDLNFAAGSRWRFSYADYIVLGFMIKRVSGEYYADFLSRRVFVPLGMRTARAIDELAVIPNRAAGYERREKGLQNAEWISSTANSTADGSLYLSPLDYAAWAEGMASGRILRPSSWAEIAKPARIAAGCAVPYGFGWHQEKAGARGAWWHAGSWQGFQTFAIRYLDDNLTVTVFANSDDADADAIARGVAGLIEPKLARKPAAAIEERDPQMKQRIERLLGDIVQDRTRHADFVDFAKLDYDELTAMQRQSLSALGALQDVALFDRAAACGETRYRYRARFEKGIVETRIAIAADGRIGDLEIVPVGAWDAPL</sequence>
<protein>
    <submittedName>
        <fullName evidence="3">Beta-lactamase class C</fullName>
    </submittedName>
</protein>
<dbReference type="PANTHER" id="PTHR46825">
    <property type="entry name" value="D-ALANYL-D-ALANINE-CARBOXYPEPTIDASE/ENDOPEPTIDASE AMPH"/>
    <property type="match status" value="1"/>
</dbReference>
<name>A0A1E1EYM9_9SPHN</name>
<keyword evidence="4" id="KW-1185">Reference proteome</keyword>
<dbReference type="InterPro" id="IPR001466">
    <property type="entry name" value="Beta-lactam-related"/>
</dbReference>
<dbReference type="KEGG" id="sclo:SCLO_1003200"/>
<evidence type="ECO:0000313" key="3">
    <source>
        <dbReference type="EMBL" id="BAV63360.1"/>
    </source>
</evidence>
<feature type="domain" description="Beta-lactamase-related" evidence="2">
    <location>
        <begin position="24"/>
        <end position="336"/>
    </location>
</feature>
<evidence type="ECO:0000256" key="1">
    <source>
        <dbReference type="SAM" id="SignalP"/>
    </source>
</evidence>
<dbReference type="PANTHER" id="PTHR46825:SF9">
    <property type="entry name" value="BETA-LACTAMASE-RELATED DOMAIN-CONTAINING PROTEIN"/>
    <property type="match status" value="1"/>
</dbReference>
<feature type="chain" id="PRO_5009112335" evidence="1">
    <location>
        <begin position="22"/>
        <end position="464"/>
    </location>
</feature>
<organism evidence="3 4">
    <name type="scientific">Sphingobium cloacae</name>
    <dbReference type="NCBI Taxonomy" id="120107"/>
    <lineage>
        <taxon>Bacteria</taxon>
        <taxon>Pseudomonadati</taxon>
        <taxon>Pseudomonadota</taxon>
        <taxon>Alphaproteobacteria</taxon>
        <taxon>Sphingomonadales</taxon>
        <taxon>Sphingomonadaceae</taxon>
        <taxon>Sphingobium</taxon>
    </lineage>
</organism>
<reference evidence="3 4" key="1">
    <citation type="submission" date="2016-10" db="EMBL/GenBank/DDBJ databases">
        <title>Complete Genome Sequence of the Nonylphenol-Degrading Bacterium Sphingobium cloacae JCM 10874T.</title>
        <authorList>
            <person name="Ootsuka M."/>
            <person name="Nishizawa T."/>
            <person name="Ohta H."/>
        </authorList>
    </citation>
    <scope>NUCLEOTIDE SEQUENCE [LARGE SCALE GENOMIC DNA]</scope>
    <source>
        <strain evidence="3 4">JCM 10874</strain>
    </source>
</reference>
<dbReference type="SUPFAM" id="SSF56601">
    <property type="entry name" value="beta-lactamase/transpeptidase-like"/>
    <property type="match status" value="1"/>
</dbReference>
<evidence type="ECO:0000313" key="4">
    <source>
        <dbReference type="Proteomes" id="UP000218272"/>
    </source>
</evidence>
<dbReference type="RefSeq" id="WP_066518508.1">
    <property type="nucleotide sequence ID" value="NZ_AP017655.1"/>
</dbReference>
<proteinExistence type="predicted"/>
<gene>
    <name evidence="3" type="ORF">SCLO_1003200</name>
</gene>
<keyword evidence="1" id="KW-0732">Signal</keyword>
<accession>A0A1E1EYM9</accession>
<dbReference type="InterPro" id="IPR012338">
    <property type="entry name" value="Beta-lactam/transpept-like"/>
</dbReference>
<dbReference type="Proteomes" id="UP000218272">
    <property type="component" value="Chromosome SCLO_1"/>
</dbReference>
<dbReference type="AlphaFoldDB" id="A0A1E1EYM9"/>
<dbReference type="EMBL" id="AP017655">
    <property type="protein sequence ID" value="BAV63360.1"/>
    <property type="molecule type" value="Genomic_DNA"/>
</dbReference>
<dbReference type="InterPro" id="IPR050491">
    <property type="entry name" value="AmpC-like"/>
</dbReference>
<dbReference type="Pfam" id="PF00144">
    <property type="entry name" value="Beta-lactamase"/>
    <property type="match status" value="1"/>
</dbReference>
<evidence type="ECO:0000259" key="2">
    <source>
        <dbReference type="Pfam" id="PF00144"/>
    </source>
</evidence>
<dbReference type="OrthoDB" id="119951at2"/>